<feature type="chain" id="PRO_5042981848" description="Peptidase A1 domain-containing protein" evidence="3">
    <location>
        <begin position="21"/>
        <end position="609"/>
    </location>
</feature>
<keyword evidence="3" id="KW-0732">Signal</keyword>
<keyword evidence="2" id="KW-1133">Transmembrane helix</keyword>
<gene>
    <name evidence="5" type="ORF">C7999DRAFT_11939</name>
</gene>
<keyword evidence="2" id="KW-0472">Membrane</keyword>
<dbReference type="EMBL" id="MU857615">
    <property type="protein sequence ID" value="KAK4250206.1"/>
    <property type="molecule type" value="Genomic_DNA"/>
</dbReference>
<feature type="transmembrane region" description="Helical" evidence="2">
    <location>
        <begin position="518"/>
        <end position="540"/>
    </location>
</feature>
<dbReference type="AlphaFoldDB" id="A0AAN7CY48"/>
<dbReference type="PROSITE" id="PS51767">
    <property type="entry name" value="PEPTIDASE_A1"/>
    <property type="match status" value="1"/>
</dbReference>
<evidence type="ECO:0000313" key="5">
    <source>
        <dbReference type="EMBL" id="KAK4250206.1"/>
    </source>
</evidence>
<sequence>MIYTGILTLFILHSLPRALGEVVPQQVAWSQESLGPDGPWNAVEVSLGSQPKIALFPGRMWHTFVSSSDYCSINASVPHCASGTYNTNRVAEDAANGGVGGRLKWRPPTQQLLAGIKVHGESKLYLDTVDLLSELDTIDEHSLAVIETEDHMLEYPGGTRYPIFTGCFSIGAPDPMQIFETASTSRDPPINATMIPWNLKSKGETASSSYGLHIGSAGPTAKMQGSLLFGGYDRNRVLGDVLSLGGDISNPVGLRDISIQVVKGPSPFGSQSPNSEPAKSMTGLLGKGNSSIDSAGLPVLLDPCSPYFTLPKSTCDSIASHLPVSYNDSLGLYLWNVSSPRYRNIVASASVLAFTLIGASNTQEVTINVPFRHLNLTLSPPFTDSPTPYFPCFTGGTGTFVLGRAFLQDAFLGGNWEMRKTFVAQAPGPNVPARADPVNVEPGDSTIEASNNDWVRSWEGFWTVLKTEDVKDSNQDDTYTPSNDDGGGDANGVNGGDESVDGSATSGEQQNGGLSPGIIAAIAVASAVVGMAIVGAAVFFRYRRKKKPAQAPATEPLPKYYSDPDTKAVMGWVPPAELPNTSRPYEVHGTFIRHEMLGDYPPTYQGVAR</sequence>
<protein>
    <recommendedName>
        <fullName evidence="4">Peptidase A1 domain-containing protein</fullName>
    </recommendedName>
</protein>
<evidence type="ECO:0000256" key="1">
    <source>
        <dbReference type="SAM" id="MobiDB-lite"/>
    </source>
</evidence>
<proteinExistence type="predicted"/>
<comment type="caution">
    <text evidence="5">The sequence shown here is derived from an EMBL/GenBank/DDBJ whole genome shotgun (WGS) entry which is preliminary data.</text>
</comment>
<feature type="compositionally biased region" description="Polar residues" evidence="1">
    <location>
        <begin position="502"/>
        <end position="511"/>
    </location>
</feature>
<evidence type="ECO:0000313" key="6">
    <source>
        <dbReference type="Proteomes" id="UP001303647"/>
    </source>
</evidence>
<name>A0AAN7CY48_9PEZI</name>
<accession>A0AAN7CY48</accession>
<evidence type="ECO:0000256" key="3">
    <source>
        <dbReference type="SAM" id="SignalP"/>
    </source>
</evidence>
<dbReference type="InterPro" id="IPR021109">
    <property type="entry name" value="Peptidase_aspartic_dom_sf"/>
</dbReference>
<reference evidence="5" key="1">
    <citation type="journal article" date="2023" name="Mol. Phylogenet. Evol.">
        <title>Genome-scale phylogeny and comparative genomics of the fungal order Sordariales.</title>
        <authorList>
            <person name="Hensen N."/>
            <person name="Bonometti L."/>
            <person name="Westerberg I."/>
            <person name="Brannstrom I.O."/>
            <person name="Guillou S."/>
            <person name="Cros-Aarteil S."/>
            <person name="Calhoun S."/>
            <person name="Haridas S."/>
            <person name="Kuo A."/>
            <person name="Mondo S."/>
            <person name="Pangilinan J."/>
            <person name="Riley R."/>
            <person name="LaButti K."/>
            <person name="Andreopoulos B."/>
            <person name="Lipzen A."/>
            <person name="Chen C."/>
            <person name="Yan M."/>
            <person name="Daum C."/>
            <person name="Ng V."/>
            <person name="Clum A."/>
            <person name="Steindorff A."/>
            <person name="Ohm R.A."/>
            <person name="Martin F."/>
            <person name="Silar P."/>
            <person name="Natvig D.O."/>
            <person name="Lalanne C."/>
            <person name="Gautier V."/>
            <person name="Ament-Velasquez S.L."/>
            <person name="Kruys A."/>
            <person name="Hutchinson M.I."/>
            <person name="Powell A.J."/>
            <person name="Barry K."/>
            <person name="Miller A.N."/>
            <person name="Grigoriev I.V."/>
            <person name="Debuchy R."/>
            <person name="Gladieux P."/>
            <person name="Hiltunen Thoren M."/>
            <person name="Johannesson H."/>
        </authorList>
    </citation>
    <scope>NUCLEOTIDE SEQUENCE</scope>
    <source>
        <strain evidence="5">CBS 359.72</strain>
    </source>
</reference>
<organism evidence="5 6">
    <name type="scientific">Corynascus novoguineensis</name>
    <dbReference type="NCBI Taxonomy" id="1126955"/>
    <lineage>
        <taxon>Eukaryota</taxon>
        <taxon>Fungi</taxon>
        <taxon>Dikarya</taxon>
        <taxon>Ascomycota</taxon>
        <taxon>Pezizomycotina</taxon>
        <taxon>Sordariomycetes</taxon>
        <taxon>Sordariomycetidae</taxon>
        <taxon>Sordariales</taxon>
        <taxon>Chaetomiaceae</taxon>
        <taxon>Corynascus</taxon>
    </lineage>
</organism>
<feature type="signal peptide" evidence="3">
    <location>
        <begin position="1"/>
        <end position="20"/>
    </location>
</feature>
<reference evidence="5" key="2">
    <citation type="submission" date="2023-05" db="EMBL/GenBank/DDBJ databases">
        <authorList>
            <consortium name="Lawrence Berkeley National Laboratory"/>
            <person name="Steindorff A."/>
            <person name="Hensen N."/>
            <person name="Bonometti L."/>
            <person name="Westerberg I."/>
            <person name="Brannstrom I.O."/>
            <person name="Guillou S."/>
            <person name="Cros-Aarteil S."/>
            <person name="Calhoun S."/>
            <person name="Haridas S."/>
            <person name="Kuo A."/>
            <person name="Mondo S."/>
            <person name="Pangilinan J."/>
            <person name="Riley R."/>
            <person name="Labutti K."/>
            <person name="Andreopoulos B."/>
            <person name="Lipzen A."/>
            <person name="Chen C."/>
            <person name="Yanf M."/>
            <person name="Daum C."/>
            <person name="Ng V."/>
            <person name="Clum A."/>
            <person name="Ohm R."/>
            <person name="Martin F."/>
            <person name="Silar P."/>
            <person name="Natvig D."/>
            <person name="Lalanne C."/>
            <person name="Gautier V."/>
            <person name="Ament-Velasquez S.L."/>
            <person name="Kruys A."/>
            <person name="Hutchinson M.I."/>
            <person name="Powell A.J."/>
            <person name="Barry K."/>
            <person name="Miller A.N."/>
            <person name="Grigoriev I.V."/>
            <person name="Debuchy R."/>
            <person name="Gladieux P."/>
            <person name="Thoren M.H."/>
            <person name="Johannesson H."/>
        </authorList>
    </citation>
    <scope>NUCLEOTIDE SEQUENCE</scope>
    <source>
        <strain evidence="5">CBS 359.72</strain>
    </source>
</reference>
<feature type="region of interest" description="Disordered" evidence="1">
    <location>
        <begin position="427"/>
        <end position="448"/>
    </location>
</feature>
<keyword evidence="6" id="KW-1185">Reference proteome</keyword>
<dbReference type="Proteomes" id="UP001303647">
    <property type="component" value="Unassembled WGS sequence"/>
</dbReference>
<keyword evidence="2" id="KW-0812">Transmembrane</keyword>
<dbReference type="InterPro" id="IPR033121">
    <property type="entry name" value="PEPTIDASE_A1"/>
</dbReference>
<feature type="domain" description="Peptidase A1" evidence="4">
    <location>
        <begin position="13"/>
        <end position="424"/>
    </location>
</feature>
<dbReference type="SUPFAM" id="SSF50630">
    <property type="entry name" value="Acid proteases"/>
    <property type="match status" value="1"/>
</dbReference>
<evidence type="ECO:0000256" key="2">
    <source>
        <dbReference type="SAM" id="Phobius"/>
    </source>
</evidence>
<dbReference type="Gene3D" id="2.40.70.10">
    <property type="entry name" value="Acid Proteases"/>
    <property type="match status" value="1"/>
</dbReference>
<feature type="region of interest" description="Disordered" evidence="1">
    <location>
        <begin position="469"/>
        <end position="511"/>
    </location>
</feature>
<evidence type="ECO:0000259" key="4">
    <source>
        <dbReference type="PROSITE" id="PS51767"/>
    </source>
</evidence>